<dbReference type="Pfam" id="PF04464">
    <property type="entry name" value="Glyphos_transf"/>
    <property type="match status" value="1"/>
</dbReference>
<comment type="caution">
    <text evidence="7">The sequence shown here is derived from an EMBL/GenBank/DDBJ whole genome shotgun (WGS) entry which is preliminary data.</text>
</comment>
<reference evidence="7 8" key="1">
    <citation type="submission" date="2014-06" db="EMBL/GenBank/DDBJ databases">
        <title>Functional and comparative genomic analyses of the Drosophila gut microbiota identify candidate symbiosis factors.</title>
        <authorList>
            <person name="Newell P.D."/>
            <person name="Chaston J.M."/>
            <person name="Douglas A.E."/>
        </authorList>
    </citation>
    <scope>NUCLEOTIDE SEQUENCE [LARGE SCALE GENOMIC DNA]</scope>
    <source>
        <strain evidence="7 8">DmCS_002</strain>
    </source>
</reference>
<keyword evidence="5" id="KW-0777">Teichoic acid biosynthesis</keyword>
<comment type="subcellular location">
    <subcellularLocation>
        <location evidence="1">Cell membrane</location>
        <topology evidence="1">Peripheral membrane protein</topology>
    </subcellularLocation>
</comment>
<dbReference type="SUPFAM" id="SSF53756">
    <property type="entry name" value="UDP-Glycosyltransferase/glycogen phosphorylase"/>
    <property type="match status" value="1"/>
</dbReference>
<dbReference type="PATRIC" id="fig|1614.7.peg.948"/>
<keyword evidence="3" id="KW-1003">Cell membrane</keyword>
<organism evidence="7 8">
    <name type="scientific">Fructilactobacillus fructivorans</name>
    <dbReference type="NCBI Taxonomy" id="1614"/>
    <lineage>
        <taxon>Bacteria</taxon>
        <taxon>Bacillati</taxon>
        <taxon>Bacillota</taxon>
        <taxon>Bacilli</taxon>
        <taxon>Lactobacillales</taxon>
        <taxon>Lactobacillaceae</taxon>
        <taxon>Fructilactobacillus</taxon>
    </lineage>
</organism>
<evidence type="ECO:0000256" key="5">
    <source>
        <dbReference type="ARBA" id="ARBA00022944"/>
    </source>
</evidence>
<evidence type="ECO:0000256" key="3">
    <source>
        <dbReference type="ARBA" id="ARBA00022475"/>
    </source>
</evidence>
<evidence type="ECO:0000313" key="7">
    <source>
        <dbReference type="EMBL" id="KID41335.1"/>
    </source>
</evidence>
<keyword evidence="6" id="KW-0472">Membrane</keyword>
<gene>
    <name evidence="7" type="ORF">LfDm3_1001</name>
</gene>
<dbReference type="InterPro" id="IPR051612">
    <property type="entry name" value="Teichoic_Acid_Biosynth"/>
</dbReference>
<dbReference type="PANTHER" id="PTHR37316:SF3">
    <property type="entry name" value="TEICHOIC ACID GLYCEROL-PHOSPHATE TRANSFERASE"/>
    <property type="match status" value="1"/>
</dbReference>
<comment type="similarity">
    <text evidence="2">Belongs to the CDP-glycerol glycerophosphotransferase family.</text>
</comment>
<dbReference type="Proteomes" id="UP000031397">
    <property type="component" value="Unassembled WGS sequence"/>
</dbReference>
<name>A0A0C1LXB5_9LACO</name>
<keyword evidence="4 7" id="KW-0808">Transferase</keyword>
<dbReference type="Gene3D" id="3.40.50.12580">
    <property type="match status" value="1"/>
</dbReference>
<dbReference type="GeneID" id="74913662"/>
<dbReference type="InterPro" id="IPR043149">
    <property type="entry name" value="TagF_N"/>
</dbReference>
<evidence type="ECO:0000313" key="8">
    <source>
        <dbReference type="Proteomes" id="UP000031397"/>
    </source>
</evidence>
<proteinExistence type="inferred from homology"/>
<dbReference type="InterPro" id="IPR007554">
    <property type="entry name" value="Glycerophosphate_synth"/>
</dbReference>
<dbReference type="GO" id="GO:0047355">
    <property type="term" value="F:CDP-glycerol glycerophosphotransferase activity"/>
    <property type="evidence" value="ECO:0007669"/>
    <property type="project" value="InterPro"/>
</dbReference>
<evidence type="ECO:0000256" key="1">
    <source>
        <dbReference type="ARBA" id="ARBA00004202"/>
    </source>
</evidence>
<dbReference type="EMBL" id="JOJZ01000020">
    <property type="protein sequence ID" value="KID41335.1"/>
    <property type="molecule type" value="Genomic_DNA"/>
</dbReference>
<evidence type="ECO:0000256" key="4">
    <source>
        <dbReference type="ARBA" id="ARBA00022679"/>
    </source>
</evidence>
<dbReference type="InterPro" id="IPR043148">
    <property type="entry name" value="TagF_C"/>
</dbReference>
<dbReference type="GO" id="GO:0005886">
    <property type="term" value="C:plasma membrane"/>
    <property type="evidence" value="ECO:0007669"/>
    <property type="project" value="UniProtKB-SubCell"/>
</dbReference>
<protein>
    <submittedName>
        <fullName evidence="7">CDP-ribitol:poly(Ribitol phosphate) ribitol phosphotransferase</fullName>
    </submittedName>
</protein>
<dbReference type="RefSeq" id="WP_039144704.1">
    <property type="nucleotide sequence ID" value="NZ_JOJZ01000020.1"/>
</dbReference>
<keyword evidence="8" id="KW-1185">Reference proteome</keyword>
<dbReference type="GO" id="GO:0019350">
    <property type="term" value="P:teichoic acid biosynthetic process"/>
    <property type="evidence" value="ECO:0007669"/>
    <property type="project" value="UniProtKB-KW"/>
</dbReference>
<sequence>MRVILSNVTEEQSKLKIEFELVNPSYANEDATVTLIEKESLASITVPVPAQNVNGNTATITIDPTKFQFDLIGQDEFQWQLYYSCGNTEHRTLIQVEGEYVSAIHRIGFKAYYQYDIDPSGMAVFYVRTNRTVKQFVMNSANLFGNGKLRLTGFDQINDQKLNKMAIILRRASDQSEQTYPVHKRPFKGIFEITIPLEQLDDEDTYRLYIEYDYQEKHLRQRLVMDTSLSSFRTIAKLANHHELVLKEGHKGQLRVVARKQPDASKRIAKFRHKLTHLWKSFKILAGKVNRLRLRKLFKRGHTPFATTTIVFESFGGRQVSDSPYAIYQVFKKLYPKLNFVWSIQKSQKQFCKDHNINYVIKNTGRWVRIMGKAKVWISNARFPAWVIKPDYVTYVQTWHGTPLKKLGLDIERVSMPGTTTNKYHDNFVKEANRWDALISPNEFSTKVFRSAFGYENQILKVGYPRNDELINDNYPTEINKIKDKLGIPRNKKVVLYAPTYRDNQFESKGKYTFKLPFSLDEFKQRFGEDTVLILRMHYLISNVLDVSDYHGYVYDLSNYSNISDLYLISDLLITDYSSVFFDYAYLKRPILFYPYDYHTYKDELRGFYLNYERDLPGEIVYDPEQLMNGIESALKNGDVEHDPKFMDFYNRFCRINDGLSSIKVIDYVMQQIR</sequence>
<evidence type="ECO:0000256" key="2">
    <source>
        <dbReference type="ARBA" id="ARBA00010488"/>
    </source>
</evidence>
<accession>A0A0C1LXB5</accession>
<evidence type="ECO:0000256" key="6">
    <source>
        <dbReference type="ARBA" id="ARBA00023136"/>
    </source>
</evidence>
<dbReference type="Gene3D" id="3.40.50.11820">
    <property type="match status" value="1"/>
</dbReference>
<dbReference type="PANTHER" id="PTHR37316">
    <property type="entry name" value="TEICHOIC ACID GLYCEROL-PHOSPHATE PRIMASE"/>
    <property type="match status" value="1"/>
</dbReference>
<dbReference type="AlphaFoldDB" id="A0A0C1LXB5"/>
<dbReference type="OrthoDB" id="9811865at2"/>